<dbReference type="SUPFAM" id="SSF46785">
    <property type="entry name" value="Winged helix' DNA-binding domain"/>
    <property type="match status" value="1"/>
</dbReference>
<dbReference type="InterPro" id="IPR046335">
    <property type="entry name" value="LacI/GalR-like_sensor"/>
</dbReference>
<evidence type="ECO:0000256" key="1">
    <source>
        <dbReference type="ARBA" id="ARBA00023015"/>
    </source>
</evidence>
<dbReference type="PRINTS" id="PR00035">
    <property type="entry name" value="HTHGNTR"/>
</dbReference>
<dbReference type="Pfam" id="PF13377">
    <property type="entry name" value="Peripla_BP_3"/>
    <property type="match status" value="1"/>
</dbReference>
<evidence type="ECO:0000259" key="4">
    <source>
        <dbReference type="PROSITE" id="PS50949"/>
    </source>
</evidence>
<dbReference type="Proteomes" id="UP000317369">
    <property type="component" value="Chromosome"/>
</dbReference>
<dbReference type="GO" id="GO:0003700">
    <property type="term" value="F:DNA-binding transcription factor activity"/>
    <property type="evidence" value="ECO:0007669"/>
    <property type="project" value="InterPro"/>
</dbReference>
<keyword evidence="1" id="KW-0805">Transcription regulation</keyword>
<organism evidence="5 6">
    <name type="scientific">Poriferisphaera corsica</name>
    <dbReference type="NCBI Taxonomy" id="2528020"/>
    <lineage>
        <taxon>Bacteria</taxon>
        <taxon>Pseudomonadati</taxon>
        <taxon>Planctomycetota</taxon>
        <taxon>Phycisphaerae</taxon>
        <taxon>Phycisphaerales</taxon>
        <taxon>Phycisphaeraceae</taxon>
        <taxon>Poriferisphaera</taxon>
    </lineage>
</organism>
<protein>
    <submittedName>
        <fullName evidence="5">Arabinose metabolism transcriptional repressor</fullName>
    </submittedName>
</protein>
<dbReference type="InterPro" id="IPR028082">
    <property type="entry name" value="Peripla_BP_I"/>
</dbReference>
<dbReference type="RefSeq" id="WP_145073348.1">
    <property type="nucleotide sequence ID" value="NZ_CP036425.1"/>
</dbReference>
<sequence>MDEVAGQVGSQVGRRPPLFTQVAEKLRQKIRDGVVVEGERLPTERDLASRMGVSAVTVQKAIKELQREGLVKGKRGSGRFVALRTERKTWTVAVLLYDSIHFANPVMSHRLSGIQSPLEAAGYHVHYIAMNRRRADEADASWLASIDLSRYDGVVVLAHQAETSQVHSLSQQLPVVWMDQHCAGDQLMGVRVDMIGGGLLAAEHLASLGHRRVALLNAGRHVAACQEQHEGMQLYARRHTGFEVCWLNVTHSRDHEQVRQALDQVFIGDERPTALVCGAHDFVPLVMNYFDCLGLAIPRDVSLVSWDDVLMPPTVRLPLTVVDIDSAHAGGIASEVLCKLIDQKPIAPEILESQVKPAGLIVRESTAVAPSR</sequence>
<dbReference type="CDD" id="cd07377">
    <property type="entry name" value="WHTH_GntR"/>
    <property type="match status" value="1"/>
</dbReference>
<keyword evidence="2" id="KW-0238">DNA-binding</keyword>
<dbReference type="SUPFAM" id="SSF53822">
    <property type="entry name" value="Periplasmic binding protein-like I"/>
    <property type="match status" value="1"/>
</dbReference>
<dbReference type="AlphaFoldDB" id="A0A517YPP2"/>
<dbReference type="InterPro" id="IPR000524">
    <property type="entry name" value="Tscrpt_reg_HTH_GntR"/>
</dbReference>
<dbReference type="GO" id="GO:0000976">
    <property type="term" value="F:transcription cis-regulatory region binding"/>
    <property type="evidence" value="ECO:0007669"/>
    <property type="project" value="TreeGrafter"/>
</dbReference>
<evidence type="ECO:0000256" key="2">
    <source>
        <dbReference type="ARBA" id="ARBA00023125"/>
    </source>
</evidence>
<evidence type="ECO:0000256" key="3">
    <source>
        <dbReference type="ARBA" id="ARBA00023163"/>
    </source>
</evidence>
<dbReference type="KEGG" id="pcor:KS4_02220"/>
<dbReference type="CDD" id="cd06267">
    <property type="entry name" value="PBP1_LacI_sugar_binding-like"/>
    <property type="match status" value="1"/>
</dbReference>
<dbReference type="Pfam" id="PF00392">
    <property type="entry name" value="GntR"/>
    <property type="match status" value="1"/>
</dbReference>
<gene>
    <name evidence="5" type="primary">araR_1</name>
    <name evidence="5" type="ORF">KS4_02220</name>
</gene>
<keyword evidence="6" id="KW-1185">Reference proteome</keyword>
<dbReference type="OrthoDB" id="269117at2"/>
<dbReference type="PROSITE" id="PS50949">
    <property type="entry name" value="HTH_GNTR"/>
    <property type="match status" value="1"/>
</dbReference>
<keyword evidence="3" id="KW-0804">Transcription</keyword>
<reference evidence="5 6" key="1">
    <citation type="submission" date="2019-02" db="EMBL/GenBank/DDBJ databases">
        <title>Deep-cultivation of Planctomycetes and their phenomic and genomic characterization uncovers novel biology.</title>
        <authorList>
            <person name="Wiegand S."/>
            <person name="Jogler M."/>
            <person name="Boedeker C."/>
            <person name="Pinto D."/>
            <person name="Vollmers J."/>
            <person name="Rivas-Marin E."/>
            <person name="Kohn T."/>
            <person name="Peeters S.H."/>
            <person name="Heuer A."/>
            <person name="Rast P."/>
            <person name="Oberbeckmann S."/>
            <person name="Bunk B."/>
            <person name="Jeske O."/>
            <person name="Meyerdierks A."/>
            <person name="Storesund J.E."/>
            <person name="Kallscheuer N."/>
            <person name="Luecker S."/>
            <person name="Lage O.M."/>
            <person name="Pohl T."/>
            <person name="Merkel B.J."/>
            <person name="Hornburger P."/>
            <person name="Mueller R.-W."/>
            <person name="Bruemmer F."/>
            <person name="Labrenz M."/>
            <person name="Spormann A.M."/>
            <person name="Op den Camp H."/>
            <person name="Overmann J."/>
            <person name="Amann R."/>
            <person name="Jetten M.S.M."/>
            <person name="Mascher T."/>
            <person name="Medema M.H."/>
            <person name="Devos D.P."/>
            <person name="Kaster A.-K."/>
            <person name="Ovreas L."/>
            <person name="Rohde M."/>
            <person name="Galperin M.Y."/>
            <person name="Jogler C."/>
        </authorList>
    </citation>
    <scope>NUCLEOTIDE SEQUENCE [LARGE SCALE GENOMIC DNA]</scope>
    <source>
        <strain evidence="5 6">KS4</strain>
    </source>
</reference>
<name>A0A517YPP2_9BACT</name>
<proteinExistence type="predicted"/>
<dbReference type="InterPro" id="IPR036388">
    <property type="entry name" value="WH-like_DNA-bd_sf"/>
</dbReference>
<evidence type="ECO:0000313" key="5">
    <source>
        <dbReference type="EMBL" id="QDU32193.1"/>
    </source>
</evidence>
<accession>A0A517YPP2</accession>
<dbReference type="Gene3D" id="3.40.50.2300">
    <property type="match status" value="2"/>
</dbReference>
<dbReference type="EMBL" id="CP036425">
    <property type="protein sequence ID" value="QDU32193.1"/>
    <property type="molecule type" value="Genomic_DNA"/>
</dbReference>
<feature type="domain" description="HTH gntR-type" evidence="4">
    <location>
        <begin position="16"/>
        <end position="84"/>
    </location>
</feature>
<dbReference type="PANTHER" id="PTHR30146">
    <property type="entry name" value="LACI-RELATED TRANSCRIPTIONAL REPRESSOR"/>
    <property type="match status" value="1"/>
</dbReference>
<dbReference type="PANTHER" id="PTHR30146:SF155">
    <property type="entry name" value="ALANINE RACEMASE"/>
    <property type="match status" value="1"/>
</dbReference>
<dbReference type="Gene3D" id="1.10.10.10">
    <property type="entry name" value="Winged helix-like DNA-binding domain superfamily/Winged helix DNA-binding domain"/>
    <property type="match status" value="1"/>
</dbReference>
<dbReference type="SMART" id="SM00345">
    <property type="entry name" value="HTH_GNTR"/>
    <property type="match status" value="1"/>
</dbReference>
<dbReference type="InterPro" id="IPR036390">
    <property type="entry name" value="WH_DNA-bd_sf"/>
</dbReference>
<evidence type="ECO:0000313" key="6">
    <source>
        <dbReference type="Proteomes" id="UP000317369"/>
    </source>
</evidence>